<keyword evidence="1" id="KW-0812">Transmembrane</keyword>
<keyword evidence="1" id="KW-1133">Transmembrane helix</keyword>
<feature type="transmembrane region" description="Helical" evidence="1">
    <location>
        <begin position="139"/>
        <end position="160"/>
    </location>
</feature>
<organism evidence="2 3">
    <name type="scientific">Jeotgalibaca arthritidis</name>
    <dbReference type="NCBI Taxonomy" id="1868794"/>
    <lineage>
        <taxon>Bacteria</taxon>
        <taxon>Bacillati</taxon>
        <taxon>Bacillota</taxon>
        <taxon>Bacilli</taxon>
        <taxon>Lactobacillales</taxon>
        <taxon>Carnobacteriaceae</taxon>
        <taxon>Jeotgalibaca</taxon>
    </lineage>
</organism>
<keyword evidence="3" id="KW-1185">Reference proteome</keyword>
<sequence>MFIRDVIPTNYNQKLNPEELLPYNEAYYKKCLLELDSLSESKPQAFKLEICQLVLLKIKEAQLDGKRADEEFGVDHRLFVEKVIYKRNKLHPINIIKDRFQFPLYAFSLYLVAYAFFAFLLGAWYGYSFSETMVIPIPFSLLGVLLNFFVLVFAYVYLFYQRQKAKLLYRTSKQFTTYRDYISYSLIVVSFLAAYGLLRLRLTLYHLPLWQVLLIGSVGVILAWRRFVTTKTLPL</sequence>
<evidence type="ECO:0000313" key="3">
    <source>
        <dbReference type="Proteomes" id="UP000501451"/>
    </source>
</evidence>
<dbReference type="AlphaFoldDB" id="A0A6G7K7S8"/>
<dbReference type="Proteomes" id="UP000501451">
    <property type="component" value="Chromosome"/>
</dbReference>
<feature type="transmembrane region" description="Helical" evidence="1">
    <location>
        <begin position="104"/>
        <end position="127"/>
    </location>
</feature>
<accession>A0A6G7K7S8</accession>
<protein>
    <recommendedName>
        <fullName evidence="4">DUF1129 family protein</fullName>
    </recommendedName>
</protein>
<gene>
    <name evidence="2" type="ORF">G7057_01655</name>
</gene>
<evidence type="ECO:0008006" key="4">
    <source>
        <dbReference type="Google" id="ProtNLM"/>
    </source>
</evidence>
<reference evidence="2 3" key="1">
    <citation type="journal article" date="2017" name="Int. J. Syst. Evol. Microbiol.">
        <title>Jeotgalibaca porci sp. nov. and Jeotgalibaca arthritidis sp. nov., isolated from pigs, and emended description of the genus Jeotgalibaca.</title>
        <authorList>
            <person name="Zamora L."/>
            <person name="Perez-Sancho M."/>
            <person name="Dominguez L."/>
            <person name="Fernandez-Garayzabal J.F."/>
            <person name="Vela A.I."/>
        </authorList>
    </citation>
    <scope>NUCLEOTIDE SEQUENCE [LARGE SCALE GENOMIC DNA]</scope>
    <source>
        <strain evidence="2 3">CECT 9157</strain>
    </source>
</reference>
<feature type="transmembrane region" description="Helical" evidence="1">
    <location>
        <begin position="204"/>
        <end position="224"/>
    </location>
</feature>
<evidence type="ECO:0000256" key="1">
    <source>
        <dbReference type="SAM" id="Phobius"/>
    </source>
</evidence>
<evidence type="ECO:0000313" key="2">
    <source>
        <dbReference type="EMBL" id="QII81305.1"/>
    </source>
</evidence>
<dbReference type="KEGG" id="jar:G7057_01655"/>
<name>A0A6G7K7S8_9LACT</name>
<keyword evidence="1" id="KW-0472">Membrane</keyword>
<proteinExistence type="predicted"/>
<dbReference type="RefSeq" id="WP_166160791.1">
    <property type="nucleotide sequence ID" value="NZ_CP049740.1"/>
</dbReference>
<dbReference type="EMBL" id="CP049740">
    <property type="protein sequence ID" value="QII81305.1"/>
    <property type="molecule type" value="Genomic_DNA"/>
</dbReference>
<feature type="transmembrane region" description="Helical" evidence="1">
    <location>
        <begin position="181"/>
        <end position="198"/>
    </location>
</feature>